<comment type="similarity">
    <text evidence="1">Belongs to the short-chain dehydrogenases/reductases (SDR) family.</text>
</comment>
<comment type="caution">
    <text evidence="3">The sequence shown here is derived from an EMBL/GenBank/DDBJ whole genome shotgun (WGS) entry which is preliminary data.</text>
</comment>
<evidence type="ECO:0008006" key="5">
    <source>
        <dbReference type="Google" id="ProtNLM"/>
    </source>
</evidence>
<evidence type="ECO:0000256" key="1">
    <source>
        <dbReference type="ARBA" id="ARBA00006484"/>
    </source>
</evidence>
<keyword evidence="2" id="KW-0560">Oxidoreductase</keyword>
<evidence type="ECO:0000313" key="3">
    <source>
        <dbReference type="EMBL" id="OQD84082.1"/>
    </source>
</evidence>
<proteinExistence type="inferred from homology"/>
<dbReference type="Proteomes" id="UP000191672">
    <property type="component" value="Unassembled WGS sequence"/>
</dbReference>
<dbReference type="GO" id="GO:0016491">
    <property type="term" value="F:oxidoreductase activity"/>
    <property type="evidence" value="ECO:0007669"/>
    <property type="project" value="UniProtKB-KW"/>
</dbReference>
<dbReference type="InterPro" id="IPR002347">
    <property type="entry name" value="SDR_fam"/>
</dbReference>
<dbReference type="Pfam" id="PF00106">
    <property type="entry name" value="adh_short"/>
    <property type="match status" value="1"/>
</dbReference>
<organism evidence="3 4">
    <name type="scientific">Penicillium antarcticum</name>
    <dbReference type="NCBI Taxonomy" id="416450"/>
    <lineage>
        <taxon>Eukaryota</taxon>
        <taxon>Fungi</taxon>
        <taxon>Dikarya</taxon>
        <taxon>Ascomycota</taxon>
        <taxon>Pezizomycotina</taxon>
        <taxon>Eurotiomycetes</taxon>
        <taxon>Eurotiomycetidae</taxon>
        <taxon>Eurotiales</taxon>
        <taxon>Aspergillaceae</taxon>
        <taxon>Penicillium</taxon>
    </lineage>
</organism>
<dbReference type="EMBL" id="MDYN01000014">
    <property type="protein sequence ID" value="OQD84082.1"/>
    <property type="molecule type" value="Genomic_DNA"/>
</dbReference>
<evidence type="ECO:0000256" key="2">
    <source>
        <dbReference type="ARBA" id="ARBA00023002"/>
    </source>
</evidence>
<dbReference type="PANTHER" id="PTHR43157:SF31">
    <property type="entry name" value="PHOSPHATIDYLINOSITOL-GLYCAN BIOSYNTHESIS CLASS F PROTEIN"/>
    <property type="match status" value="1"/>
</dbReference>
<dbReference type="OrthoDB" id="191139at2759"/>
<dbReference type="PRINTS" id="PR00081">
    <property type="entry name" value="GDHRDH"/>
</dbReference>
<name>A0A1V6Q5C1_9EURO</name>
<dbReference type="SUPFAM" id="SSF51735">
    <property type="entry name" value="NAD(P)-binding Rossmann-fold domains"/>
    <property type="match status" value="1"/>
</dbReference>
<evidence type="ECO:0000313" key="4">
    <source>
        <dbReference type="Proteomes" id="UP000191672"/>
    </source>
</evidence>
<dbReference type="Gene3D" id="3.40.50.720">
    <property type="entry name" value="NAD(P)-binding Rossmann-like Domain"/>
    <property type="match status" value="1"/>
</dbReference>
<dbReference type="AlphaFoldDB" id="A0A1V6Q5C1"/>
<dbReference type="InterPro" id="IPR036291">
    <property type="entry name" value="NAD(P)-bd_dom_sf"/>
</dbReference>
<sequence length="346" mass="37888">MGTKFDVSSEKQASVPRFFYNQLTVKPVTVQGVSLAGKTALVTGSNTGVGLETSRQLLDLGLSKLILAVRSEERGQTAKTKLSAGRNLSDDSIEVWKLDQADYDSVIAFAERTKSLDRLDIVVLNIGIGNATRVFNSKTGHDEMIQVNYLSTALLAILLLPVVKEKRTAQGGPSRITIVSSEVSAWTAFKEKKSFPLLESLDQKNANVDPLDRMMVSKLLGQFFLVYLASIVPPSVVVINAASPGSVHDSEFNREHDKTFSGKIAKFVMRQLANTATVGARMITDAAVKHGQETHGEFLSFQKIVPLAPIIYTTEGKKISEQLWKETKEELAFANVEKILKTTISD</sequence>
<keyword evidence="4" id="KW-1185">Reference proteome</keyword>
<dbReference type="PANTHER" id="PTHR43157">
    <property type="entry name" value="PHOSPHATIDYLINOSITOL-GLYCAN BIOSYNTHESIS CLASS F PROTEIN-RELATED"/>
    <property type="match status" value="1"/>
</dbReference>
<reference evidence="4" key="1">
    <citation type="journal article" date="2017" name="Nat. Microbiol.">
        <title>Global analysis of biosynthetic gene clusters reveals vast potential of secondary metabolite production in Penicillium species.</title>
        <authorList>
            <person name="Nielsen J.C."/>
            <person name="Grijseels S."/>
            <person name="Prigent S."/>
            <person name="Ji B."/>
            <person name="Dainat J."/>
            <person name="Nielsen K.F."/>
            <person name="Frisvad J.C."/>
            <person name="Workman M."/>
            <person name="Nielsen J."/>
        </authorList>
    </citation>
    <scope>NUCLEOTIDE SEQUENCE [LARGE SCALE GENOMIC DNA]</scope>
    <source>
        <strain evidence="4">IBT 31811</strain>
    </source>
</reference>
<protein>
    <recommendedName>
        <fullName evidence="5">Ketoreductase (KR) domain-containing protein</fullName>
    </recommendedName>
</protein>
<gene>
    <name evidence="3" type="ORF">PENANT_c014G03575</name>
</gene>
<accession>A0A1V6Q5C1</accession>
<dbReference type="STRING" id="416450.A0A1V6Q5C1"/>